<dbReference type="SMART" id="SM00039">
    <property type="entry name" value="CRF"/>
    <property type="match status" value="1"/>
</dbReference>
<dbReference type="AlphaFoldDB" id="A0A8A4ZSB2"/>
<evidence type="ECO:0000256" key="1">
    <source>
        <dbReference type="ARBA" id="ARBA00004613"/>
    </source>
</evidence>
<reference evidence="8" key="1">
    <citation type="journal article" date="2021" name="J. Neurochem.">
        <title>Transcriptomic, peptidomic and mass spectrometry imaging analysis of the brain in the ant Cataglyphis nodus.</title>
        <authorList>
            <person name="Habenstein J."/>
            <person name="Schmitt F."/>
            <person name="Liessem S."/>
            <person name="Ly A."/>
            <person name="Trede D."/>
            <person name="Wegener C."/>
            <person name="Predel R."/>
            <person name="Rossler W."/>
            <person name="Neupert S."/>
        </authorList>
    </citation>
    <scope>NUCLEOTIDE SEQUENCE</scope>
</reference>
<keyword evidence="2" id="KW-0964">Secreted</keyword>
<dbReference type="Pfam" id="PF00473">
    <property type="entry name" value="CRF"/>
    <property type="match status" value="1"/>
</dbReference>
<name>A0A8A4ZSB2_9HYME</name>
<feature type="coiled-coil region" evidence="4">
    <location>
        <begin position="81"/>
        <end position="108"/>
    </location>
</feature>
<feature type="chain" id="PRO_5032587427" evidence="6">
    <location>
        <begin position="19"/>
        <end position="169"/>
    </location>
</feature>
<keyword evidence="3" id="KW-0372">Hormone</keyword>
<comment type="subcellular location">
    <subcellularLocation>
        <location evidence="1">Secreted</location>
    </subcellularLocation>
</comment>
<accession>A0A8A4ZSB2</accession>
<evidence type="ECO:0000256" key="6">
    <source>
        <dbReference type="SAM" id="SignalP"/>
    </source>
</evidence>
<dbReference type="GO" id="GO:0005576">
    <property type="term" value="C:extracellular region"/>
    <property type="evidence" value="ECO:0007669"/>
    <property type="project" value="UniProtKB-SubCell"/>
</dbReference>
<dbReference type="InterPro" id="IPR000187">
    <property type="entry name" value="CRF"/>
</dbReference>
<evidence type="ECO:0000256" key="2">
    <source>
        <dbReference type="ARBA" id="ARBA00022525"/>
    </source>
</evidence>
<evidence type="ECO:0000259" key="7">
    <source>
        <dbReference type="SMART" id="SM00039"/>
    </source>
</evidence>
<dbReference type="GO" id="GO:0005179">
    <property type="term" value="F:hormone activity"/>
    <property type="evidence" value="ECO:0007669"/>
    <property type="project" value="UniProtKB-KW"/>
</dbReference>
<proteinExistence type="evidence at transcript level"/>
<evidence type="ECO:0000256" key="5">
    <source>
        <dbReference type="SAM" id="MobiDB-lite"/>
    </source>
</evidence>
<evidence type="ECO:0000256" key="3">
    <source>
        <dbReference type="ARBA" id="ARBA00022702"/>
    </source>
</evidence>
<protein>
    <submittedName>
        <fullName evidence="8">Corticotropin releasing factor-like diuretic hormone</fullName>
    </submittedName>
</protein>
<keyword evidence="4" id="KW-0175">Coiled coil</keyword>
<feature type="region of interest" description="Disordered" evidence="5">
    <location>
        <begin position="110"/>
        <end position="134"/>
    </location>
</feature>
<evidence type="ECO:0000256" key="4">
    <source>
        <dbReference type="SAM" id="Coils"/>
    </source>
</evidence>
<keyword evidence="6" id="KW-0732">Signal</keyword>
<evidence type="ECO:0000313" key="8">
    <source>
        <dbReference type="EMBL" id="QTE34439.1"/>
    </source>
</evidence>
<dbReference type="EMBL" id="MN996782">
    <property type="protein sequence ID" value="QTE34439.1"/>
    <property type="molecule type" value="mRNA"/>
</dbReference>
<sequence length="169" mass="19148">MILLGILASTTIIGLTSSAPLSSYERRDMSDDGPKIFLLMDERIPELENEILGNDLGSDVTRTKRIGSLSIVNNLDVLRQRVLLELARRKQEQDLRQIQENRRVLENIGKRSVPGSDAGRIARSGKSRNDRDRPAVSNRIEWIEEDDPLFRGSQDGRMARVQANELRLL</sequence>
<organism evidence="8">
    <name type="scientific">Cataglyphis nodus</name>
    <dbReference type="NCBI Taxonomy" id="606565"/>
    <lineage>
        <taxon>Eukaryota</taxon>
        <taxon>Metazoa</taxon>
        <taxon>Ecdysozoa</taxon>
        <taxon>Arthropoda</taxon>
        <taxon>Hexapoda</taxon>
        <taxon>Insecta</taxon>
        <taxon>Pterygota</taxon>
        <taxon>Neoptera</taxon>
        <taxon>Endopterygota</taxon>
        <taxon>Hymenoptera</taxon>
        <taxon>Apocrita</taxon>
        <taxon>Aculeata</taxon>
        <taxon>Formicoidea</taxon>
        <taxon>Formicidae</taxon>
        <taxon>Formicinae</taxon>
        <taxon>Cataglyphis</taxon>
    </lineage>
</organism>
<feature type="domain" description="Corticotropin-releasing factor" evidence="7">
    <location>
        <begin position="65"/>
        <end position="108"/>
    </location>
</feature>
<feature type="signal peptide" evidence="6">
    <location>
        <begin position="1"/>
        <end position="18"/>
    </location>
</feature>